<dbReference type="InterPro" id="IPR051531">
    <property type="entry name" value="N-acetyltransferase"/>
</dbReference>
<gene>
    <name evidence="2" type="ORF">P6P90_15905</name>
</gene>
<dbReference type="SUPFAM" id="SSF55729">
    <property type="entry name" value="Acyl-CoA N-acyltransferases (Nat)"/>
    <property type="match status" value="1"/>
</dbReference>
<dbReference type="Gene3D" id="3.40.630.30">
    <property type="match status" value="1"/>
</dbReference>
<evidence type="ECO:0000313" key="2">
    <source>
        <dbReference type="EMBL" id="MDG5755387.1"/>
    </source>
</evidence>
<reference evidence="2 3" key="1">
    <citation type="submission" date="2023-04" db="EMBL/GenBank/DDBJ databases">
        <title>Ectobacillus antri isolated from activated sludge.</title>
        <authorList>
            <person name="Yan P."/>
            <person name="Liu X."/>
        </authorList>
    </citation>
    <scope>NUCLEOTIDE SEQUENCE [LARGE SCALE GENOMIC DNA]</scope>
    <source>
        <strain evidence="2 3">C18H</strain>
    </source>
</reference>
<organism evidence="2 3">
    <name type="scientific">Ectobacillus antri</name>
    <dbReference type="NCBI Taxonomy" id="2486280"/>
    <lineage>
        <taxon>Bacteria</taxon>
        <taxon>Bacillati</taxon>
        <taxon>Bacillota</taxon>
        <taxon>Bacilli</taxon>
        <taxon>Bacillales</taxon>
        <taxon>Bacillaceae</taxon>
        <taxon>Ectobacillus</taxon>
    </lineage>
</organism>
<dbReference type="CDD" id="cd04301">
    <property type="entry name" value="NAT_SF"/>
    <property type="match status" value="1"/>
</dbReference>
<comment type="caution">
    <text evidence="2">The sequence shown here is derived from an EMBL/GenBank/DDBJ whole genome shotgun (WGS) entry which is preliminary data.</text>
</comment>
<name>A0ABT6H7R9_9BACI</name>
<protein>
    <submittedName>
        <fullName evidence="2">GNAT family N-acetyltransferase</fullName>
    </submittedName>
</protein>
<dbReference type="EMBL" id="JARULN010000026">
    <property type="protein sequence ID" value="MDG5755387.1"/>
    <property type="molecule type" value="Genomic_DNA"/>
</dbReference>
<dbReference type="InterPro" id="IPR000182">
    <property type="entry name" value="GNAT_dom"/>
</dbReference>
<dbReference type="RefSeq" id="WP_124565900.1">
    <property type="nucleotide sequence ID" value="NZ_JARRRY010000025.1"/>
</dbReference>
<sequence>MFIDAKIETERLILRPYIQEDAEAIFSMATEPEHFKYQPDTPPRSMEDIDRLIKWSQECNKQNTPNKIEKFNLAIILKKTEEFVGVAGLGPHDILREETELYYALAKKFQGKGIAKEAAKAVFEYGINVIGLDRIIATVHPDNIGSIKVIEALPMKLVKVLDGLAGEDEGYNGYNLYEYVAE</sequence>
<dbReference type="PANTHER" id="PTHR43792:SF1">
    <property type="entry name" value="N-ACETYLTRANSFERASE DOMAIN-CONTAINING PROTEIN"/>
    <property type="match status" value="1"/>
</dbReference>
<evidence type="ECO:0000259" key="1">
    <source>
        <dbReference type="PROSITE" id="PS51186"/>
    </source>
</evidence>
<dbReference type="PROSITE" id="PS51186">
    <property type="entry name" value="GNAT"/>
    <property type="match status" value="1"/>
</dbReference>
<dbReference type="InterPro" id="IPR016181">
    <property type="entry name" value="Acyl_CoA_acyltransferase"/>
</dbReference>
<evidence type="ECO:0000313" key="3">
    <source>
        <dbReference type="Proteomes" id="UP001218246"/>
    </source>
</evidence>
<feature type="domain" description="N-acetyltransferase" evidence="1">
    <location>
        <begin position="12"/>
        <end position="182"/>
    </location>
</feature>
<keyword evidence="3" id="KW-1185">Reference proteome</keyword>
<accession>A0ABT6H7R9</accession>
<dbReference type="Pfam" id="PF13302">
    <property type="entry name" value="Acetyltransf_3"/>
    <property type="match status" value="1"/>
</dbReference>
<dbReference type="Proteomes" id="UP001218246">
    <property type="component" value="Unassembled WGS sequence"/>
</dbReference>
<proteinExistence type="predicted"/>
<dbReference type="PANTHER" id="PTHR43792">
    <property type="entry name" value="GNAT FAMILY, PUTATIVE (AFU_ORTHOLOGUE AFUA_3G00765)-RELATED-RELATED"/>
    <property type="match status" value="1"/>
</dbReference>